<dbReference type="PANTHER" id="PTHR11560">
    <property type="entry name" value="39S RIBOSOMAL PROTEIN L10, MITOCHONDRIAL"/>
    <property type="match status" value="1"/>
</dbReference>
<dbReference type="EMBL" id="ML014123">
    <property type="protein sequence ID" value="RKP03428.1"/>
    <property type="molecule type" value="Genomic_DNA"/>
</dbReference>
<dbReference type="Proteomes" id="UP000274922">
    <property type="component" value="Unassembled WGS sequence"/>
</dbReference>
<dbReference type="OrthoDB" id="360689at2759"/>
<dbReference type="AlphaFoldDB" id="A0A4P9XD99"/>
<keyword evidence="4" id="KW-1185">Reference proteome</keyword>
<dbReference type="InterPro" id="IPR043141">
    <property type="entry name" value="Ribosomal_uL10-like_sf"/>
</dbReference>
<dbReference type="Gene3D" id="3.30.70.1730">
    <property type="match status" value="1"/>
</dbReference>
<organism evidence="3 4">
    <name type="scientific">Caulochytrium protostelioides</name>
    <dbReference type="NCBI Taxonomy" id="1555241"/>
    <lineage>
        <taxon>Eukaryota</taxon>
        <taxon>Fungi</taxon>
        <taxon>Fungi incertae sedis</taxon>
        <taxon>Chytridiomycota</taxon>
        <taxon>Chytridiomycota incertae sedis</taxon>
        <taxon>Chytridiomycetes</taxon>
        <taxon>Caulochytriales</taxon>
        <taxon>Caulochytriaceae</taxon>
        <taxon>Caulochytrium</taxon>
    </lineage>
</organism>
<evidence type="ECO:0000256" key="2">
    <source>
        <dbReference type="SAM" id="MobiDB-lite"/>
    </source>
</evidence>
<evidence type="ECO:0000313" key="3">
    <source>
        <dbReference type="EMBL" id="RKP03428.1"/>
    </source>
</evidence>
<feature type="compositionally biased region" description="Basic and acidic residues" evidence="2">
    <location>
        <begin position="280"/>
        <end position="293"/>
    </location>
</feature>
<dbReference type="STRING" id="1555241.A0A4P9XD99"/>
<evidence type="ECO:0000313" key="4">
    <source>
        <dbReference type="Proteomes" id="UP000274922"/>
    </source>
</evidence>
<evidence type="ECO:0008006" key="5">
    <source>
        <dbReference type="Google" id="ProtNLM"/>
    </source>
</evidence>
<gene>
    <name evidence="3" type="ORF">CXG81DRAFT_17050</name>
</gene>
<feature type="compositionally biased region" description="Pro residues" evidence="2">
    <location>
        <begin position="73"/>
        <end position="83"/>
    </location>
</feature>
<reference evidence="4" key="1">
    <citation type="journal article" date="2018" name="Nat. Microbiol.">
        <title>Leveraging single-cell genomics to expand the fungal tree of life.</title>
        <authorList>
            <person name="Ahrendt S.R."/>
            <person name="Quandt C.A."/>
            <person name="Ciobanu D."/>
            <person name="Clum A."/>
            <person name="Salamov A."/>
            <person name="Andreopoulos B."/>
            <person name="Cheng J.F."/>
            <person name="Woyke T."/>
            <person name="Pelin A."/>
            <person name="Henrissat B."/>
            <person name="Reynolds N.K."/>
            <person name="Benny G.L."/>
            <person name="Smith M.E."/>
            <person name="James T.Y."/>
            <person name="Grigoriev I.V."/>
        </authorList>
    </citation>
    <scope>NUCLEOTIDE SEQUENCE [LARGE SCALE GENOMIC DNA]</scope>
    <source>
        <strain evidence="4">ATCC 52028</strain>
    </source>
</reference>
<dbReference type="SUPFAM" id="SSF160369">
    <property type="entry name" value="Ribosomal protein L10-like"/>
    <property type="match status" value="1"/>
</dbReference>
<protein>
    <recommendedName>
        <fullName evidence="5">Ribosomal protein L10</fullName>
    </recommendedName>
</protein>
<dbReference type="Gene3D" id="6.10.250.290">
    <property type="match status" value="1"/>
</dbReference>
<sequence>MNSLLRRTAAFTTGVVPRPCFASRHLVAAPATAAAACLPSRVSAVVSCMPVRHATLNGQLTRERQQELAATPPRTPRGKPQPPRRAFLYEQSLEILAQPALFVLQDLNMTPTEYRALKRSCVAAGFRATRPSSSVFRAAVRHTLGTQKGAAAAASSASSTAATAPASISEAEKLMNVFFGPCIAVTCPSLPADANVVAELLKATGPFSSKFLMLALRMEGELLTLRDIQEAANLPSRSVLLGQLAGLLDMVPQQLVSLLQRTPEHLVSVLQSRANSETDADGKSAEAAEPKTA</sequence>
<evidence type="ECO:0000256" key="1">
    <source>
        <dbReference type="ARBA" id="ARBA00008889"/>
    </source>
</evidence>
<comment type="similarity">
    <text evidence="1">Belongs to the universal ribosomal protein uL10 family.</text>
</comment>
<feature type="region of interest" description="Disordered" evidence="2">
    <location>
        <begin position="271"/>
        <end position="293"/>
    </location>
</feature>
<proteinExistence type="inferred from homology"/>
<feature type="region of interest" description="Disordered" evidence="2">
    <location>
        <begin position="57"/>
        <end position="84"/>
    </location>
</feature>
<dbReference type="InterPro" id="IPR047865">
    <property type="entry name" value="Ribosomal_uL10_bac_type"/>
</dbReference>
<accession>A0A4P9XD99</accession>
<name>A0A4P9XD99_9FUNG</name>